<dbReference type="GO" id="GO:0044550">
    <property type="term" value="P:secondary metabolite biosynthetic process"/>
    <property type="evidence" value="ECO:0007669"/>
    <property type="project" value="TreeGrafter"/>
</dbReference>
<dbReference type="Proteomes" id="UP000070456">
    <property type="component" value="Unassembled WGS sequence"/>
</dbReference>
<feature type="domain" description="Beta-ketoacyl-[acyl-carrier-protein] synthase III N-terminal" evidence="4">
    <location>
        <begin position="113"/>
        <end position="190"/>
    </location>
</feature>
<dbReference type="SUPFAM" id="SSF53901">
    <property type="entry name" value="Thiolase-like"/>
    <property type="match status" value="1"/>
</dbReference>
<gene>
    <name evidence="5" type="primary">fabH_3</name>
    <name evidence="5" type="ORF">AN619_09520</name>
</gene>
<keyword evidence="2 5" id="KW-0012">Acyltransferase</keyword>
<comment type="caution">
    <text evidence="5">The sequence shown here is derived from an EMBL/GenBank/DDBJ whole genome shotgun (WGS) entry which is preliminary data.</text>
</comment>
<protein>
    <submittedName>
        <fullName evidence="5">3-oxoacyl-[acyl-carrier-protein] synthase 3</fullName>
        <ecNumber evidence="5">2.3.1.180</ecNumber>
    </submittedName>
</protein>
<reference evidence="5" key="1">
    <citation type="submission" date="2015-12" db="EMBL/GenBank/DDBJ databases">
        <title>Draft genome sequence of the thermoanaerobe Thermotalea metallivorans, an isolate from the runoff channel of the Great Artesian Basin, Australia.</title>
        <authorList>
            <person name="Patel B.K."/>
        </authorList>
    </citation>
    <scope>NUCLEOTIDE SEQUENCE [LARGE SCALE GENOMIC DNA]</scope>
    <source>
        <strain evidence="5">B2-1</strain>
    </source>
</reference>
<accession>A0A140L796</accession>
<evidence type="ECO:0000313" key="6">
    <source>
        <dbReference type="Proteomes" id="UP000070456"/>
    </source>
</evidence>
<feature type="domain" description="Beta-ketoacyl-[acyl-carrier-protein] synthase III C-terminal" evidence="3">
    <location>
        <begin position="254"/>
        <end position="343"/>
    </location>
</feature>
<dbReference type="STRING" id="520762.AN619_09520"/>
<evidence type="ECO:0000259" key="3">
    <source>
        <dbReference type="Pfam" id="PF08541"/>
    </source>
</evidence>
<keyword evidence="1 5" id="KW-0808">Transferase</keyword>
<dbReference type="Gene3D" id="3.40.47.10">
    <property type="match status" value="2"/>
</dbReference>
<dbReference type="EMBL" id="LOEE01000027">
    <property type="protein sequence ID" value="KXG76421.1"/>
    <property type="molecule type" value="Genomic_DNA"/>
</dbReference>
<organism evidence="5 6">
    <name type="scientific">Thermotalea metallivorans</name>
    <dbReference type="NCBI Taxonomy" id="520762"/>
    <lineage>
        <taxon>Bacteria</taxon>
        <taxon>Bacillati</taxon>
        <taxon>Bacillota</taxon>
        <taxon>Clostridia</taxon>
        <taxon>Peptostreptococcales</taxon>
        <taxon>Thermotaleaceae</taxon>
        <taxon>Thermotalea</taxon>
    </lineage>
</organism>
<dbReference type="GO" id="GO:0006633">
    <property type="term" value="P:fatty acid biosynthetic process"/>
    <property type="evidence" value="ECO:0007669"/>
    <property type="project" value="InterPro"/>
</dbReference>
<keyword evidence="6" id="KW-1185">Reference proteome</keyword>
<dbReference type="OrthoDB" id="9815506at2"/>
<dbReference type="InterPro" id="IPR013747">
    <property type="entry name" value="ACP_syn_III_C"/>
</dbReference>
<proteinExistence type="predicted"/>
<dbReference type="GO" id="GO:0004315">
    <property type="term" value="F:3-oxoacyl-[acyl-carrier-protein] synthase activity"/>
    <property type="evidence" value="ECO:0007669"/>
    <property type="project" value="InterPro"/>
</dbReference>
<dbReference type="GO" id="GO:0033818">
    <property type="term" value="F:beta-ketoacyl-acyl-carrier-protein synthase III activity"/>
    <property type="evidence" value="ECO:0007669"/>
    <property type="project" value="UniProtKB-EC"/>
</dbReference>
<dbReference type="PANTHER" id="PTHR34069:SF2">
    <property type="entry name" value="BETA-KETOACYL-[ACYL-CARRIER-PROTEIN] SYNTHASE III"/>
    <property type="match status" value="1"/>
</dbReference>
<sequence length="344" mass="38676">MTIYSGVGIASTASYSPKKIVYTEAIKGKYRFTREYLEKIGIEKVHVAEDDEYPTDMAVKAAKKAIQEANIYPEEIDLILYSYGAFPEYFIWAEYAKIQHEIGAKNAAAMRLDQACNAQIIALEYACAKIKSNAHINTVLIVSADVFREPIVNRWKNADACFFGDGASAAVIKRGVTTNEIIGVCNMTDGELNHLWRIPVGGTAVPLQSQHIQDGLFRIDMNRFALEYLKDDEERKRVAERMINTNIATLHRLLEKIGRKKSQVDKMITYNVGRYIIQNICDVMEMDIQDTSWNVCKNHGHMGPVDIFFNMDQMLKTTDIRSGQLVTIFSAGTGFSTASAAIQF</sequence>
<dbReference type="InterPro" id="IPR013751">
    <property type="entry name" value="ACP_syn_III_N"/>
</dbReference>
<evidence type="ECO:0000256" key="2">
    <source>
        <dbReference type="ARBA" id="ARBA00023315"/>
    </source>
</evidence>
<dbReference type="PANTHER" id="PTHR34069">
    <property type="entry name" value="3-OXOACYL-[ACYL-CARRIER-PROTEIN] SYNTHASE 3"/>
    <property type="match status" value="1"/>
</dbReference>
<evidence type="ECO:0000259" key="4">
    <source>
        <dbReference type="Pfam" id="PF08545"/>
    </source>
</evidence>
<evidence type="ECO:0000313" key="5">
    <source>
        <dbReference type="EMBL" id="KXG76421.1"/>
    </source>
</evidence>
<dbReference type="AlphaFoldDB" id="A0A140L796"/>
<dbReference type="Pfam" id="PF08545">
    <property type="entry name" value="ACP_syn_III"/>
    <property type="match status" value="1"/>
</dbReference>
<dbReference type="EC" id="2.3.1.180" evidence="5"/>
<evidence type="ECO:0000256" key="1">
    <source>
        <dbReference type="ARBA" id="ARBA00022679"/>
    </source>
</evidence>
<dbReference type="RefSeq" id="WP_068555328.1">
    <property type="nucleotide sequence ID" value="NZ_LOEE01000027.1"/>
</dbReference>
<dbReference type="Pfam" id="PF08541">
    <property type="entry name" value="ACP_syn_III_C"/>
    <property type="match status" value="1"/>
</dbReference>
<dbReference type="InterPro" id="IPR016039">
    <property type="entry name" value="Thiolase-like"/>
</dbReference>
<name>A0A140L796_9FIRM</name>